<dbReference type="GO" id="GO:0005758">
    <property type="term" value="C:mitochondrial intermembrane space"/>
    <property type="evidence" value="ECO:0007669"/>
    <property type="project" value="InterPro"/>
</dbReference>
<evidence type="ECO:0000256" key="2">
    <source>
        <dbReference type="ARBA" id="ARBA00024228"/>
    </source>
</evidence>
<name>A0A8K0P9F9_LADFU</name>
<evidence type="ECO:0000256" key="1">
    <source>
        <dbReference type="ARBA" id="ARBA00024204"/>
    </source>
</evidence>
<dbReference type="Proteomes" id="UP000792457">
    <property type="component" value="Unassembled WGS sequence"/>
</dbReference>
<protein>
    <recommendedName>
        <fullName evidence="2">Protein MIX23</fullName>
    </recommendedName>
    <alternativeName>
        <fullName evidence="3">Coiled-coil domain-containing protein 58</fullName>
    </alternativeName>
</protein>
<dbReference type="PANTHER" id="PTHR31905">
    <property type="entry name" value="COILED-COIL DOMAIN-CONTAINING PROTEIN 58"/>
    <property type="match status" value="1"/>
</dbReference>
<dbReference type="InterPro" id="IPR019171">
    <property type="entry name" value="MIX23"/>
</dbReference>
<dbReference type="EMBL" id="KZ309469">
    <property type="protein sequence ID" value="KAG8238911.1"/>
    <property type="molecule type" value="Genomic_DNA"/>
</dbReference>
<comment type="similarity">
    <text evidence="1">Belongs to the MIX23 family.</text>
</comment>
<evidence type="ECO:0000313" key="5">
    <source>
        <dbReference type="Proteomes" id="UP000792457"/>
    </source>
</evidence>
<proteinExistence type="inferred from homology"/>
<accession>A0A8K0P9F9</accession>
<evidence type="ECO:0000313" key="4">
    <source>
        <dbReference type="EMBL" id="KAG8238911.1"/>
    </source>
</evidence>
<sequence>MAAPTYTECDDFLEFQDTLKKMRVLDDKIVYTLNTSLPTESFKANVDATKTCKELYEKLQNNYKERESAIKKCISVVADKVRHMKSEREKTMDDVNLLKSLRKEQTKLRLLQAELNVEEVVSERSLKVYYERCRSFYKIPDSNM</sequence>
<organism evidence="4 5">
    <name type="scientific">Ladona fulva</name>
    <name type="common">Scarce chaser dragonfly</name>
    <name type="synonym">Libellula fulva</name>
    <dbReference type="NCBI Taxonomy" id="123851"/>
    <lineage>
        <taxon>Eukaryota</taxon>
        <taxon>Metazoa</taxon>
        <taxon>Ecdysozoa</taxon>
        <taxon>Arthropoda</taxon>
        <taxon>Hexapoda</taxon>
        <taxon>Insecta</taxon>
        <taxon>Pterygota</taxon>
        <taxon>Palaeoptera</taxon>
        <taxon>Odonata</taxon>
        <taxon>Epiprocta</taxon>
        <taxon>Anisoptera</taxon>
        <taxon>Libelluloidea</taxon>
        <taxon>Libellulidae</taxon>
        <taxon>Ladona</taxon>
    </lineage>
</organism>
<dbReference type="Pfam" id="PF09774">
    <property type="entry name" value="MIX23"/>
    <property type="match status" value="1"/>
</dbReference>
<reference evidence="4" key="1">
    <citation type="submission" date="2013-04" db="EMBL/GenBank/DDBJ databases">
        <authorList>
            <person name="Qu J."/>
            <person name="Murali S.C."/>
            <person name="Bandaranaike D."/>
            <person name="Bellair M."/>
            <person name="Blankenburg K."/>
            <person name="Chao H."/>
            <person name="Dinh H."/>
            <person name="Doddapaneni H."/>
            <person name="Downs B."/>
            <person name="Dugan-Rocha S."/>
            <person name="Elkadiri S."/>
            <person name="Gnanaolivu R.D."/>
            <person name="Hernandez B."/>
            <person name="Javaid M."/>
            <person name="Jayaseelan J.C."/>
            <person name="Lee S."/>
            <person name="Li M."/>
            <person name="Ming W."/>
            <person name="Munidasa M."/>
            <person name="Muniz J."/>
            <person name="Nguyen L."/>
            <person name="Ongeri F."/>
            <person name="Osuji N."/>
            <person name="Pu L.-L."/>
            <person name="Puazo M."/>
            <person name="Qu C."/>
            <person name="Quiroz J."/>
            <person name="Raj R."/>
            <person name="Weissenberger G."/>
            <person name="Xin Y."/>
            <person name="Zou X."/>
            <person name="Han Y."/>
            <person name="Richards S."/>
            <person name="Worley K."/>
            <person name="Muzny D."/>
            <person name="Gibbs R."/>
        </authorList>
    </citation>
    <scope>NUCLEOTIDE SEQUENCE</scope>
    <source>
        <strain evidence="4">Sampled in the wild</strain>
    </source>
</reference>
<reference evidence="4" key="2">
    <citation type="submission" date="2017-10" db="EMBL/GenBank/DDBJ databases">
        <title>Ladona fulva Genome sequencing and assembly.</title>
        <authorList>
            <person name="Murali S."/>
            <person name="Richards S."/>
            <person name="Bandaranaike D."/>
            <person name="Bellair M."/>
            <person name="Blankenburg K."/>
            <person name="Chao H."/>
            <person name="Dinh H."/>
            <person name="Doddapaneni H."/>
            <person name="Dugan-Rocha S."/>
            <person name="Elkadiri S."/>
            <person name="Gnanaolivu R."/>
            <person name="Hernandez B."/>
            <person name="Skinner E."/>
            <person name="Javaid M."/>
            <person name="Lee S."/>
            <person name="Li M."/>
            <person name="Ming W."/>
            <person name="Munidasa M."/>
            <person name="Muniz J."/>
            <person name="Nguyen L."/>
            <person name="Hughes D."/>
            <person name="Osuji N."/>
            <person name="Pu L.-L."/>
            <person name="Puazo M."/>
            <person name="Qu C."/>
            <person name="Quiroz J."/>
            <person name="Raj R."/>
            <person name="Weissenberger G."/>
            <person name="Xin Y."/>
            <person name="Zou X."/>
            <person name="Han Y."/>
            <person name="Worley K."/>
            <person name="Muzny D."/>
            <person name="Gibbs R."/>
        </authorList>
    </citation>
    <scope>NUCLEOTIDE SEQUENCE</scope>
    <source>
        <strain evidence="4">Sampled in the wild</strain>
    </source>
</reference>
<dbReference type="AlphaFoldDB" id="A0A8K0P9F9"/>
<keyword evidence="5" id="KW-1185">Reference proteome</keyword>
<comment type="caution">
    <text evidence="4">The sequence shown here is derived from an EMBL/GenBank/DDBJ whole genome shotgun (WGS) entry which is preliminary data.</text>
</comment>
<dbReference type="OrthoDB" id="5593818at2759"/>
<evidence type="ECO:0000256" key="3">
    <source>
        <dbReference type="ARBA" id="ARBA00030733"/>
    </source>
</evidence>
<dbReference type="PANTHER" id="PTHR31905:SF2">
    <property type="entry name" value="PROTEIN MIX23"/>
    <property type="match status" value="1"/>
</dbReference>
<gene>
    <name evidence="4" type="ORF">J437_LFUL000748</name>
</gene>